<dbReference type="OrthoDB" id="5334491at2759"/>
<gene>
    <name evidence="3" type="ORF">PV11_01178</name>
</gene>
<feature type="region of interest" description="Disordered" evidence="1">
    <location>
        <begin position="71"/>
        <end position="129"/>
    </location>
</feature>
<proteinExistence type="predicted"/>
<dbReference type="AlphaFoldDB" id="A0A0D1XC38"/>
<evidence type="ECO:0000313" key="3">
    <source>
        <dbReference type="EMBL" id="KIV85486.1"/>
    </source>
</evidence>
<evidence type="ECO:0000259" key="2">
    <source>
        <dbReference type="PROSITE" id="PS50090"/>
    </source>
</evidence>
<dbReference type="PROSITE" id="PS50090">
    <property type="entry name" value="MYB_LIKE"/>
    <property type="match status" value="1"/>
</dbReference>
<organism evidence="3 4">
    <name type="scientific">Exophiala sideris</name>
    <dbReference type="NCBI Taxonomy" id="1016849"/>
    <lineage>
        <taxon>Eukaryota</taxon>
        <taxon>Fungi</taxon>
        <taxon>Dikarya</taxon>
        <taxon>Ascomycota</taxon>
        <taxon>Pezizomycotina</taxon>
        <taxon>Eurotiomycetes</taxon>
        <taxon>Chaetothyriomycetidae</taxon>
        <taxon>Chaetothyriales</taxon>
        <taxon>Herpotrichiellaceae</taxon>
        <taxon>Exophiala</taxon>
    </lineage>
</organism>
<accession>A0A0D1XC38</accession>
<feature type="region of interest" description="Disordered" evidence="1">
    <location>
        <begin position="1"/>
        <end position="26"/>
    </location>
</feature>
<evidence type="ECO:0000313" key="4">
    <source>
        <dbReference type="Proteomes" id="UP000053599"/>
    </source>
</evidence>
<dbReference type="Proteomes" id="UP000053599">
    <property type="component" value="Unassembled WGS sequence"/>
</dbReference>
<dbReference type="EMBL" id="KN846951">
    <property type="protein sequence ID" value="KIV85486.1"/>
    <property type="molecule type" value="Genomic_DNA"/>
</dbReference>
<evidence type="ECO:0000256" key="1">
    <source>
        <dbReference type="SAM" id="MobiDB-lite"/>
    </source>
</evidence>
<protein>
    <recommendedName>
        <fullName evidence="2">Myb-like domain-containing protein</fullName>
    </recommendedName>
</protein>
<reference evidence="3 4" key="1">
    <citation type="submission" date="2015-01" db="EMBL/GenBank/DDBJ databases">
        <title>The Genome Sequence of Exophiala sideris CBS121828.</title>
        <authorList>
            <consortium name="The Broad Institute Genomics Platform"/>
            <person name="Cuomo C."/>
            <person name="de Hoog S."/>
            <person name="Gorbushina A."/>
            <person name="Stielow B."/>
            <person name="Teixiera M."/>
            <person name="Abouelleil A."/>
            <person name="Chapman S.B."/>
            <person name="Priest M."/>
            <person name="Young S.K."/>
            <person name="Wortman J."/>
            <person name="Nusbaum C."/>
            <person name="Birren B."/>
        </authorList>
    </citation>
    <scope>NUCLEOTIDE SEQUENCE [LARGE SCALE GENOMIC DNA]</scope>
    <source>
        <strain evidence="3 4">CBS 121828</strain>
    </source>
</reference>
<dbReference type="HOGENOM" id="CLU_049367_0_0_1"/>
<dbReference type="InterPro" id="IPR001005">
    <property type="entry name" value="SANT/Myb"/>
</dbReference>
<name>A0A0D1XC38_9EURO</name>
<sequence length="258" mass="29039">MLLPSAFSCDGGQHPEARPQRPKLPSFTAYQPQLSIQARPSPLSSSCRALQAILGGPASTKLPATISPREWQDPFRIPRQPNVAPVILQPPPKSSKKRRRSDFEQDVTPDLSDTMMEDCPQTPQPIRTPKRRRKIPLSIPMGLSADDFRALDTPPEEKEHFDMPIMSPVNTYSDRDSAYGESPSLDDPDWTIDDDRMLVETVLEKLKLSKRDWNECARKLGKDKDSLGRRWSLLVGEGNVGLRRGGRISRTDLDISSW</sequence>
<feature type="domain" description="Myb-like" evidence="2">
    <location>
        <begin position="182"/>
        <end position="235"/>
    </location>
</feature>